<comment type="caution">
    <text evidence="9">Lacks conserved residue(s) required for the propagation of feature annotation.</text>
</comment>
<evidence type="ECO:0000256" key="7">
    <source>
        <dbReference type="ARBA" id="ARBA00022989"/>
    </source>
</evidence>
<dbReference type="PANTHER" id="PTHR34308">
    <property type="entry name" value="COBALAMIN BIOSYNTHESIS PROTEIN CBIB"/>
    <property type="match status" value="1"/>
</dbReference>
<evidence type="ECO:0000313" key="10">
    <source>
        <dbReference type="EMBL" id="MDT0577103.1"/>
    </source>
</evidence>
<feature type="transmembrane region" description="Helical" evidence="9">
    <location>
        <begin position="158"/>
        <end position="179"/>
    </location>
</feature>
<keyword evidence="11" id="KW-1185">Reference proteome</keyword>
<gene>
    <name evidence="10" type="primary">cbiB</name>
    <name evidence="9" type="synonym">cobD</name>
    <name evidence="10" type="ORF">RM533_13100</name>
</gene>
<keyword evidence="6 9" id="KW-0812">Transmembrane</keyword>
<dbReference type="Pfam" id="PF03186">
    <property type="entry name" value="CobD_Cbib"/>
    <property type="match status" value="1"/>
</dbReference>
<dbReference type="NCBIfam" id="TIGR00380">
    <property type="entry name" value="cobal_cbiB"/>
    <property type="match status" value="1"/>
</dbReference>
<reference evidence="10 11" key="1">
    <citation type="submission" date="2023-09" db="EMBL/GenBank/DDBJ databases">
        <authorList>
            <person name="Rey-Velasco X."/>
        </authorList>
    </citation>
    <scope>NUCLEOTIDE SEQUENCE [LARGE SCALE GENOMIC DNA]</scope>
    <source>
        <strain evidence="10 11">F390</strain>
    </source>
</reference>
<name>A0ABU2ZKI0_9SPHN</name>
<evidence type="ECO:0000256" key="5">
    <source>
        <dbReference type="ARBA" id="ARBA00022573"/>
    </source>
</evidence>
<evidence type="ECO:0000313" key="11">
    <source>
        <dbReference type="Proteomes" id="UP001259803"/>
    </source>
</evidence>
<feature type="transmembrane region" description="Helical" evidence="9">
    <location>
        <begin position="293"/>
        <end position="311"/>
    </location>
</feature>
<comment type="function">
    <text evidence="9">Converts cobyric acid to cobinamide by the addition of aminopropanol on the F carboxylic group.</text>
</comment>
<evidence type="ECO:0000256" key="8">
    <source>
        <dbReference type="ARBA" id="ARBA00023136"/>
    </source>
</evidence>
<evidence type="ECO:0000256" key="4">
    <source>
        <dbReference type="ARBA" id="ARBA00022475"/>
    </source>
</evidence>
<comment type="similarity">
    <text evidence="3 9">Belongs to the CobD/CbiB family.</text>
</comment>
<keyword evidence="5 9" id="KW-0169">Cobalamin biosynthesis</keyword>
<organism evidence="10 11">
    <name type="scientific">Croceicoccus esteveae</name>
    <dbReference type="NCBI Taxonomy" id="3075597"/>
    <lineage>
        <taxon>Bacteria</taxon>
        <taxon>Pseudomonadati</taxon>
        <taxon>Pseudomonadota</taxon>
        <taxon>Alphaproteobacteria</taxon>
        <taxon>Sphingomonadales</taxon>
        <taxon>Erythrobacteraceae</taxon>
        <taxon>Croceicoccus</taxon>
    </lineage>
</organism>
<evidence type="ECO:0000256" key="6">
    <source>
        <dbReference type="ARBA" id="ARBA00022692"/>
    </source>
</evidence>
<proteinExistence type="inferred from homology"/>
<sequence>MFAWLMLAALAIEAATGWPDWLDRRIGHPVRWFGWLVAKLEKAGNRTSLPRLVRIVLGGVATLASVALVAVIAWAVAQMAPAEPVGFAISAVMASTLVATRSLHDHVAAVNYAFSANDLAPAREALSRIVGRETATLDEAAVARAAIESLAENTSDGVIAPIFWGVVLGLPGLFAYKAVNTLDSMIGHRSERYEAFGKVAARLDDLANLIPARLTGFLFGLCAWSARAVAVMLRDARSHRSPNAGWPESAMAGALGVRLSGPRSYGAEKSDEPWLNAQGRNVAMADLSRALSLYRLTMVVTALILAGIGLAS</sequence>
<feature type="transmembrane region" description="Helical" evidence="9">
    <location>
        <begin position="55"/>
        <end position="77"/>
    </location>
</feature>
<evidence type="ECO:0000256" key="3">
    <source>
        <dbReference type="ARBA" id="ARBA00006263"/>
    </source>
</evidence>
<comment type="caution">
    <text evidence="10">The sequence shown here is derived from an EMBL/GenBank/DDBJ whole genome shotgun (WGS) entry which is preliminary data.</text>
</comment>
<keyword evidence="4 9" id="KW-1003">Cell membrane</keyword>
<dbReference type="PANTHER" id="PTHR34308:SF1">
    <property type="entry name" value="COBALAMIN BIOSYNTHESIS PROTEIN CBIB"/>
    <property type="match status" value="1"/>
</dbReference>
<comment type="subcellular location">
    <subcellularLocation>
        <location evidence="1 9">Cell membrane</location>
        <topology evidence="1 9">Multi-pass membrane protein</topology>
    </subcellularLocation>
</comment>
<dbReference type="InterPro" id="IPR004485">
    <property type="entry name" value="Cobalamin_biosynth_CobD/CbiB"/>
</dbReference>
<comment type="pathway">
    <text evidence="2 9">Cofactor biosynthesis; adenosylcobalamin biosynthesis.</text>
</comment>
<evidence type="ECO:0000256" key="1">
    <source>
        <dbReference type="ARBA" id="ARBA00004651"/>
    </source>
</evidence>
<protein>
    <recommendedName>
        <fullName evidence="9">Cobalamin biosynthesis protein CobD</fullName>
    </recommendedName>
</protein>
<dbReference type="EMBL" id="JAVRHS010000017">
    <property type="protein sequence ID" value="MDT0577103.1"/>
    <property type="molecule type" value="Genomic_DNA"/>
</dbReference>
<accession>A0ABU2ZKI0</accession>
<evidence type="ECO:0000256" key="2">
    <source>
        <dbReference type="ARBA" id="ARBA00004953"/>
    </source>
</evidence>
<evidence type="ECO:0000256" key="9">
    <source>
        <dbReference type="HAMAP-Rule" id="MF_00024"/>
    </source>
</evidence>
<keyword evidence="8 9" id="KW-0472">Membrane</keyword>
<dbReference type="Proteomes" id="UP001259803">
    <property type="component" value="Unassembled WGS sequence"/>
</dbReference>
<dbReference type="RefSeq" id="WP_311341678.1">
    <property type="nucleotide sequence ID" value="NZ_JAVRHS010000017.1"/>
</dbReference>
<dbReference type="HAMAP" id="MF_00024">
    <property type="entry name" value="CobD_CbiB"/>
    <property type="match status" value="1"/>
</dbReference>
<keyword evidence="7 9" id="KW-1133">Transmembrane helix</keyword>